<proteinExistence type="predicted"/>
<gene>
    <name evidence="1" type="ORF">CLV75_2545</name>
</gene>
<dbReference type="Proteomes" id="UP000271700">
    <property type="component" value="Unassembled WGS sequence"/>
</dbReference>
<evidence type="ECO:0000313" key="1">
    <source>
        <dbReference type="EMBL" id="RLK07422.1"/>
    </source>
</evidence>
<organism evidence="1 2">
    <name type="scientific">Ruegeria conchae</name>
    <dbReference type="NCBI Taxonomy" id="981384"/>
    <lineage>
        <taxon>Bacteria</taxon>
        <taxon>Pseudomonadati</taxon>
        <taxon>Pseudomonadota</taxon>
        <taxon>Alphaproteobacteria</taxon>
        <taxon>Rhodobacterales</taxon>
        <taxon>Roseobacteraceae</taxon>
        <taxon>Ruegeria</taxon>
    </lineage>
</organism>
<dbReference type="EMBL" id="RCCT01000003">
    <property type="protein sequence ID" value="RLK07422.1"/>
    <property type="molecule type" value="Genomic_DNA"/>
</dbReference>
<evidence type="ECO:0000313" key="2">
    <source>
        <dbReference type="Proteomes" id="UP000271700"/>
    </source>
</evidence>
<accession>A0A497ZHZ3</accession>
<comment type="caution">
    <text evidence="1">The sequence shown here is derived from an EMBL/GenBank/DDBJ whole genome shotgun (WGS) entry which is preliminary data.</text>
</comment>
<keyword evidence="2" id="KW-1185">Reference proteome</keyword>
<sequence>MGVIVESDRVSAVLIGAFNPSIFHPSWLALNDLISSESLDAAELQVSHPDLSRFDANFMSFEVQKSRVIIGCEADKDGLVFDMVRSIFGELLTHSPVWRIGINRSFEILCGTEEKRNELGKRMAPQSAWGKWGEEIASAQGTKHGGMQRLTMRQIPRHDGREGHFQADLRPGSSSQDLIRLDFNSDLVAGKEESVEGALKATNLIEECWQLDLAKAKEVSNEIVEIIEGL</sequence>
<protein>
    <recommendedName>
        <fullName evidence="3">TIGR04255 family protein</fullName>
    </recommendedName>
</protein>
<dbReference type="STRING" id="981384.GCA_000192475_02142"/>
<dbReference type="OrthoDB" id="1446591at2"/>
<dbReference type="AlphaFoldDB" id="A0A497ZHZ3"/>
<evidence type="ECO:0008006" key="3">
    <source>
        <dbReference type="Google" id="ProtNLM"/>
    </source>
</evidence>
<dbReference type="RefSeq" id="WP_010441316.1">
    <property type="nucleotide sequence ID" value="NZ_AEYW01000012.1"/>
</dbReference>
<reference evidence="1 2" key="1">
    <citation type="submission" date="2018-10" db="EMBL/GenBank/DDBJ databases">
        <title>Genomic Encyclopedia of Archaeal and Bacterial Type Strains, Phase II (KMG-II): from individual species to whole genera.</title>
        <authorList>
            <person name="Goeker M."/>
        </authorList>
    </citation>
    <scope>NUCLEOTIDE SEQUENCE [LARGE SCALE GENOMIC DNA]</scope>
    <source>
        <strain evidence="1 2">DSM 29317</strain>
    </source>
</reference>
<name>A0A497ZHZ3_9RHOB</name>